<dbReference type="GO" id="GO:0005829">
    <property type="term" value="C:cytosol"/>
    <property type="evidence" value="ECO:0007669"/>
    <property type="project" value="TreeGrafter"/>
</dbReference>
<dbReference type="Gene3D" id="3.30.70.980">
    <property type="match status" value="2"/>
</dbReference>
<dbReference type="EMBL" id="DUTF01000159">
    <property type="protein sequence ID" value="HHY26485.1"/>
    <property type="molecule type" value="Genomic_DNA"/>
</dbReference>
<dbReference type="InterPro" id="IPR029072">
    <property type="entry name" value="YebC-like"/>
</dbReference>
<protein>
    <submittedName>
        <fullName evidence="6">YebC/PmpR family DNA-binding transcriptional regulator</fullName>
    </submittedName>
</protein>
<dbReference type="PANTHER" id="PTHR12532">
    <property type="entry name" value="TRANSLATIONAL ACTIVATOR OF CYTOCHROME C OXIDASE 1"/>
    <property type="match status" value="1"/>
</dbReference>
<keyword evidence="1" id="KW-0963">Cytoplasm</keyword>
<proteinExistence type="predicted"/>
<evidence type="ECO:0000313" key="7">
    <source>
        <dbReference type="Proteomes" id="UP000553059"/>
    </source>
</evidence>
<accession>A0A7C6Z3W3</accession>
<comment type="caution">
    <text evidence="6">The sequence shown here is derived from an EMBL/GenBank/DDBJ whole genome shotgun (WGS) entry which is preliminary data.</text>
</comment>
<evidence type="ECO:0000259" key="5">
    <source>
        <dbReference type="Pfam" id="PF01709"/>
    </source>
</evidence>
<evidence type="ECO:0000313" key="6">
    <source>
        <dbReference type="EMBL" id="HHY26485.1"/>
    </source>
</evidence>
<keyword evidence="4" id="KW-0804">Transcription</keyword>
<dbReference type="AlphaFoldDB" id="A0A7C6Z3W3"/>
<organism evidence="6 7">
    <name type="scientific">Desulfitobacterium dehalogenans</name>
    <dbReference type="NCBI Taxonomy" id="36854"/>
    <lineage>
        <taxon>Bacteria</taxon>
        <taxon>Bacillati</taxon>
        <taxon>Bacillota</taxon>
        <taxon>Clostridia</taxon>
        <taxon>Eubacteriales</taxon>
        <taxon>Desulfitobacteriaceae</taxon>
        <taxon>Desulfitobacterium</taxon>
    </lineage>
</organism>
<dbReference type="InterPro" id="IPR002876">
    <property type="entry name" value="Transcrip_reg_TACO1-like"/>
</dbReference>
<evidence type="ECO:0000256" key="4">
    <source>
        <dbReference type="ARBA" id="ARBA00023163"/>
    </source>
</evidence>
<evidence type="ECO:0000256" key="2">
    <source>
        <dbReference type="ARBA" id="ARBA00023015"/>
    </source>
</evidence>
<dbReference type="Proteomes" id="UP000553059">
    <property type="component" value="Unassembled WGS sequence"/>
</dbReference>
<dbReference type="Pfam" id="PF01709">
    <property type="entry name" value="Transcrip_reg"/>
    <property type="match status" value="1"/>
</dbReference>
<keyword evidence="3 6" id="KW-0238">DNA-binding</keyword>
<gene>
    <name evidence="6" type="ORF">GX523_07020</name>
</gene>
<sequence length="130" mass="14832">NLGETGCVNWMFNEKGQLTILKEDLKFDEDELMLLALEAGAEDLQQDEESFIVYTSPEDMEAVRQALLDQGIELEEAMINQVPQNTIEIADLDQAKKLVRMMELLEDHDDSQGVYANFEFADSINEEELD</sequence>
<name>A0A7C6Z3W3_9FIRM</name>
<dbReference type="InterPro" id="IPR026564">
    <property type="entry name" value="Transcrip_reg_TACO1-like_dom3"/>
</dbReference>
<dbReference type="PANTHER" id="PTHR12532:SF6">
    <property type="entry name" value="TRANSCRIPTIONAL REGULATORY PROTEIN YEBC-RELATED"/>
    <property type="match status" value="1"/>
</dbReference>
<keyword evidence="2" id="KW-0805">Transcription regulation</keyword>
<evidence type="ECO:0000256" key="1">
    <source>
        <dbReference type="ARBA" id="ARBA00022490"/>
    </source>
</evidence>
<reference evidence="6 7" key="1">
    <citation type="journal article" date="2020" name="Biotechnol. Biofuels">
        <title>New insights from the biogas microbiome by comprehensive genome-resolved metagenomics of nearly 1600 species originating from multiple anaerobic digesters.</title>
        <authorList>
            <person name="Campanaro S."/>
            <person name="Treu L."/>
            <person name="Rodriguez-R L.M."/>
            <person name="Kovalovszki A."/>
            <person name="Ziels R.M."/>
            <person name="Maus I."/>
            <person name="Zhu X."/>
            <person name="Kougias P.G."/>
            <person name="Basile A."/>
            <person name="Luo G."/>
            <person name="Schluter A."/>
            <person name="Konstantinidis K.T."/>
            <person name="Angelidaki I."/>
        </authorList>
    </citation>
    <scope>NUCLEOTIDE SEQUENCE [LARGE SCALE GENOMIC DNA]</scope>
    <source>
        <strain evidence="6">AS05jafATM_4</strain>
    </source>
</reference>
<feature type="domain" description="TACO1/YebC-like second and third" evidence="5">
    <location>
        <begin position="1"/>
        <end position="118"/>
    </location>
</feature>
<dbReference type="GO" id="GO:0003677">
    <property type="term" value="F:DNA binding"/>
    <property type="evidence" value="ECO:0007669"/>
    <property type="project" value="UniProtKB-KW"/>
</dbReference>
<dbReference type="FunFam" id="3.30.70.980:FF:000002">
    <property type="entry name" value="Probable transcriptional regulatory protein YebC"/>
    <property type="match status" value="1"/>
</dbReference>
<dbReference type="SUPFAM" id="SSF75625">
    <property type="entry name" value="YebC-like"/>
    <property type="match status" value="1"/>
</dbReference>
<feature type="non-terminal residue" evidence="6">
    <location>
        <position position="1"/>
    </location>
</feature>
<evidence type="ECO:0000256" key="3">
    <source>
        <dbReference type="ARBA" id="ARBA00023125"/>
    </source>
</evidence>
<dbReference type="InterPro" id="IPR048300">
    <property type="entry name" value="TACO1_YebC-like_2nd/3rd_dom"/>
</dbReference>